<name>A0A177C6U5_9PLEO</name>
<keyword evidence="1 3" id="KW-0378">Hydrolase</keyword>
<dbReference type="SUPFAM" id="SSF53474">
    <property type="entry name" value="alpha/beta-Hydrolases"/>
    <property type="match status" value="1"/>
</dbReference>
<dbReference type="GeneID" id="28766518"/>
<evidence type="ECO:0000313" key="4">
    <source>
        <dbReference type="Proteomes" id="UP000077069"/>
    </source>
</evidence>
<accession>A0A177C6U5</accession>
<dbReference type="Gene3D" id="3.40.50.1820">
    <property type="entry name" value="alpha/beta hydrolase"/>
    <property type="match status" value="1"/>
</dbReference>
<sequence length="329" mass="36852">MDKQSVIPAEQRLDSFNIYRTHYKKIQDHEIELGILIPKDLSPGLHPVFVRFHGGGCKVSGTWAYPNWFANWLIPLVHNSNAIVVSPNYRLLPEHNGDDIQEDLADFWTWFKDGGVTKYLSSRAGPYAAIQLDYTRILAGGDSAGGYLAIQSGLTQPRGTLCAIIGCYPMTNYLRRKQEAIFMEEPSPPESIIDSAKEHLKTVETGTIISGAPPRPRNRLSYALSAYGRYTHFFGTGSHLWPISLLDSGAATYIPPTIIIHGDEDKAVSIDDSRLFVKRAAEVVREGEVRLVEIEGVDHGFDMEASEKQEWVRGVVKWVEERWVGRGVI</sequence>
<evidence type="ECO:0000256" key="1">
    <source>
        <dbReference type="ARBA" id="ARBA00022801"/>
    </source>
</evidence>
<keyword evidence="4" id="KW-1185">Reference proteome</keyword>
<feature type="domain" description="Alpha/beta hydrolase fold-3" evidence="2">
    <location>
        <begin position="50"/>
        <end position="180"/>
    </location>
</feature>
<dbReference type="AlphaFoldDB" id="A0A177C6U5"/>
<dbReference type="InterPro" id="IPR013094">
    <property type="entry name" value="AB_hydrolase_3"/>
</dbReference>
<dbReference type="PANTHER" id="PTHR48081">
    <property type="entry name" value="AB HYDROLASE SUPERFAMILY PROTEIN C4A8.06C"/>
    <property type="match status" value="1"/>
</dbReference>
<dbReference type="InterPro" id="IPR029058">
    <property type="entry name" value="AB_hydrolase_fold"/>
</dbReference>
<dbReference type="RefSeq" id="XP_018033839.1">
    <property type="nucleotide sequence ID" value="XM_018183032.1"/>
</dbReference>
<dbReference type="OrthoDB" id="19653at2759"/>
<evidence type="ECO:0000259" key="2">
    <source>
        <dbReference type="Pfam" id="PF07859"/>
    </source>
</evidence>
<dbReference type="PANTHER" id="PTHR48081:SF3">
    <property type="entry name" value="ALPHA_BETA HYDROLASE FOLD-3 DOMAIN-CONTAINING PROTEIN"/>
    <property type="match status" value="1"/>
</dbReference>
<reference evidence="3 4" key="1">
    <citation type="submission" date="2016-05" db="EMBL/GenBank/DDBJ databases">
        <title>Comparative analysis of secretome profiles of manganese(II)-oxidizing ascomycete fungi.</title>
        <authorList>
            <consortium name="DOE Joint Genome Institute"/>
            <person name="Zeiner C.A."/>
            <person name="Purvine S.O."/>
            <person name="Zink E.M."/>
            <person name="Wu S."/>
            <person name="Pasa-Tolic L."/>
            <person name="Chaput D.L."/>
            <person name="Haridas S."/>
            <person name="Grigoriev I.V."/>
            <person name="Santelli C.M."/>
            <person name="Hansel C.M."/>
        </authorList>
    </citation>
    <scope>NUCLEOTIDE SEQUENCE [LARGE SCALE GENOMIC DNA]</scope>
    <source>
        <strain evidence="3 4">AP3s5-JAC2a</strain>
    </source>
</reference>
<organism evidence="3 4">
    <name type="scientific">Paraphaeosphaeria sporulosa</name>
    <dbReference type="NCBI Taxonomy" id="1460663"/>
    <lineage>
        <taxon>Eukaryota</taxon>
        <taxon>Fungi</taxon>
        <taxon>Dikarya</taxon>
        <taxon>Ascomycota</taxon>
        <taxon>Pezizomycotina</taxon>
        <taxon>Dothideomycetes</taxon>
        <taxon>Pleosporomycetidae</taxon>
        <taxon>Pleosporales</taxon>
        <taxon>Massarineae</taxon>
        <taxon>Didymosphaeriaceae</taxon>
        <taxon>Paraphaeosphaeria</taxon>
    </lineage>
</organism>
<dbReference type="EMBL" id="KV441554">
    <property type="protein sequence ID" value="OAG03474.1"/>
    <property type="molecule type" value="Genomic_DNA"/>
</dbReference>
<proteinExistence type="predicted"/>
<evidence type="ECO:0000313" key="3">
    <source>
        <dbReference type="EMBL" id="OAG03474.1"/>
    </source>
</evidence>
<dbReference type="GO" id="GO:0016787">
    <property type="term" value="F:hydrolase activity"/>
    <property type="evidence" value="ECO:0007669"/>
    <property type="project" value="UniProtKB-KW"/>
</dbReference>
<protein>
    <submittedName>
        <fullName evidence="3">Alpha/beta-hydrolase</fullName>
    </submittedName>
</protein>
<gene>
    <name evidence="3" type="ORF">CC84DRAFT_1218796</name>
</gene>
<dbReference type="InterPro" id="IPR050300">
    <property type="entry name" value="GDXG_lipolytic_enzyme"/>
</dbReference>
<dbReference type="Proteomes" id="UP000077069">
    <property type="component" value="Unassembled WGS sequence"/>
</dbReference>
<dbReference type="InParanoid" id="A0A177C6U5"/>
<dbReference type="STRING" id="1460663.A0A177C6U5"/>
<dbReference type="Pfam" id="PF07859">
    <property type="entry name" value="Abhydrolase_3"/>
    <property type="match status" value="1"/>
</dbReference>